<evidence type="ECO:0000259" key="9">
    <source>
        <dbReference type="Pfam" id="PF25967"/>
    </source>
</evidence>
<dbReference type="GO" id="GO:0015562">
    <property type="term" value="F:efflux transmembrane transporter activity"/>
    <property type="evidence" value="ECO:0007669"/>
    <property type="project" value="InterPro"/>
</dbReference>
<comment type="subcellular location">
    <subcellularLocation>
        <location evidence="1">Cell envelope</location>
    </subcellularLocation>
</comment>
<evidence type="ECO:0000313" key="10">
    <source>
        <dbReference type="EMBL" id="EGF11301.1"/>
    </source>
</evidence>
<feature type="compositionally biased region" description="Polar residues" evidence="5">
    <location>
        <begin position="285"/>
        <end position="297"/>
    </location>
</feature>
<dbReference type="GO" id="GO:1990281">
    <property type="term" value="C:efflux pump complex"/>
    <property type="evidence" value="ECO:0007669"/>
    <property type="project" value="TreeGrafter"/>
</dbReference>
<dbReference type="Gene3D" id="1.10.287.470">
    <property type="entry name" value="Helix hairpin bin"/>
    <property type="match status" value="1"/>
</dbReference>
<gene>
    <name evidence="10" type="primary">acrA</name>
    <name evidence="10" type="ORF">HMPREF9123_0945</name>
</gene>
<dbReference type="Gene3D" id="2.40.50.100">
    <property type="match status" value="1"/>
</dbReference>
<dbReference type="PANTHER" id="PTHR30469:SF15">
    <property type="entry name" value="HLYD FAMILY OF SECRETION PROTEINS"/>
    <property type="match status" value="1"/>
</dbReference>
<evidence type="ECO:0000256" key="4">
    <source>
        <dbReference type="SAM" id="Coils"/>
    </source>
</evidence>
<comment type="caution">
    <text evidence="10">The sequence shown here is derived from an EMBL/GenBank/DDBJ whole genome shotgun (WGS) entry which is preliminary data.</text>
</comment>
<evidence type="ECO:0000256" key="3">
    <source>
        <dbReference type="ARBA" id="ARBA00022448"/>
    </source>
</evidence>
<dbReference type="Gene3D" id="2.40.30.170">
    <property type="match status" value="1"/>
</dbReference>
<dbReference type="InterPro" id="IPR058627">
    <property type="entry name" value="MdtA-like_C"/>
</dbReference>
<comment type="similarity">
    <text evidence="2">Belongs to the membrane fusion protein (MFP) (TC 8.A.1) family.</text>
</comment>
<evidence type="ECO:0000256" key="6">
    <source>
        <dbReference type="SAM" id="SignalP"/>
    </source>
</evidence>
<feature type="domain" description="Multidrug resistance protein MdtA-like barrel-sandwich hybrid" evidence="8">
    <location>
        <begin position="58"/>
        <end position="200"/>
    </location>
</feature>
<evidence type="ECO:0000256" key="2">
    <source>
        <dbReference type="ARBA" id="ARBA00009477"/>
    </source>
</evidence>
<name>F2BB41_9NEIS</name>
<sequence>MKKAMLLLPLAALLAACGRQNETAAQAPMRVSVVQARSVEFAPTLPLGGTWVARDEIAVAPALQGQKIVSVHTEAGSAVKRGQVLAVLEPETVQSQLRQSAVQLNRARANLNAQQAALREAETLFARYRALADSGAVSRQEFDEQQRKVRTARANIQAARAEIAQMQALTDDSRHQRSKAQIVAPADGIITKRNAEAGALSGADALFVMAKDGQIELEAEANAEDLAQLQTGMEARLETAGQPETAYRPSESRSANVSAAAGTPTLTLPRERREGTGFQAAPKQPENQRPSESQRPSENPVGTVRLIYPAVDSKSRVGKVWIAFEGTPFPIGAYSEARVVLGKRQVAQAVPFSAVSFGSDGSTRVKVVGAGGKVQERKIETGARYQGWVEVRSGLKNGEQVVKQAAAFVAEGDTVAPQPVKE</sequence>
<keyword evidence="3" id="KW-0813">Transport</keyword>
<dbReference type="Pfam" id="PF25917">
    <property type="entry name" value="BSH_RND"/>
    <property type="match status" value="1"/>
</dbReference>
<dbReference type="SUPFAM" id="SSF111369">
    <property type="entry name" value="HlyD-like secretion proteins"/>
    <property type="match status" value="1"/>
</dbReference>
<reference evidence="10 11" key="1">
    <citation type="submission" date="2011-02" db="EMBL/GenBank/DDBJ databases">
        <authorList>
            <person name="Muzny D."/>
            <person name="Qin X."/>
            <person name="Deng J."/>
            <person name="Jiang H."/>
            <person name="Liu Y."/>
            <person name="Qu J."/>
            <person name="Song X.-Z."/>
            <person name="Zhang L."/>
            <person name="Thornton R."/>
            <person name="Coyle M."/>
            <person name="Francisco L."/>
            <person name="Jackson L."/>
            <person name="Javaid M."/>
            <person name="Korchina V."/>
            <person name="Kovar C."/>
            <person name="Mata R."/>
            <person name="Mathew T."/>
            <person name="Ngo R."/>
            <person name="Nguyen L."/>
            <person name="Nguyen N."/>
            <person name="Okwuonu G."/>
            <person name="Ongeri F."/>
            <person name="Pham C."/>
            <person name="Simmons D."/>
            <person name="Wilczek-Boney K."/>
            <person name="Hale W."/>
            <person name="Jakkamsetti A."/>
            <person name="Pham P."/>
            <person name="Ruth R."/>
            <person name="San Lucas F."/>
            <person name="Warren J."/>
            <person name="Zhang J."/>
            <person name="Zhao Z."/>
            <person name="Zhou C."/>
            <person name="Zhu D."/>
            <person name="Lee S."/>
            <person name="Bess C."/>
            <person name="Blankenburg K."/>
            <person name="Forbes L."/>
            <person name="Fu Q."/>
            <person name="Gubbala S."/>
            <person name="Hirani K."/>
            <person name="Jayaseelan J.C."/>
            <person name="Lara F."/>
            <person name="Munidasa M."/>
            <person name="Palculict T."/>
            <person name="Patil S."/>
            <person name="Pu L.-L."/>
            <person name="Saada N."/>
            <person name="Tang L."/>
            <person name="Weissenberger G."/>
            <person name="Zhu Y."/>
            <person name="Hemphill L."/>
            <person name="Shang Y."/>
            <person name="Youmans B."/>
            <person name="Ayvaz T."/>
            <person name="Ross M."/>
            <person name="Santibanez J."/>
            <person name="Aqrawi P."/>
            <person name="Gross S."/>
            <person name="Joshi V."/>
            <person name="Fowler G."/>
            <person name="Nazareth L."/>
            <person name="Reid J."/>
            <person name="Worley K."/>
            <person name="Petrosino J."/>
            <person name="Highlander S."/>
            <person name="Gibbs R."/>
        </authorList>
    </citation>
    <scope>NUCLEOTIDE SEQUENCE [LARGE SCALE GENOMIC DNA]</scope>
    <source>
        <strain evidence="10 11">ATCC BAA-1200</strain>
    </source>
</reference>
<accession>F2BB41</accession>
<dbReference type="PROSITE" id="PS51257">
    <property type="entry name" value="PROKAR_LIPOPROTEIN"/>
    <property type="match status" value="1"/>
</dbReference>
<feature type="chain" id="PRO_5003274143" evidence="6">
    <location>
        <begin position="22"/>
        <end position="422"/>
    </location>
</feature>
<dbReference type="AlphaFoldDB" id="F2BB41"/>
<dbReference type="HOGENOM" id="CLU_018816_1_3_4"/>
<keyword evidence="4" id="KW-0175">Coiled coil</keyword>
<feature type="coiled-coil region" evidence="4">
    <location>
        <begin position="94"/>
        <end position="169"/>
    </location>
</feature>
<dbReference type="InterPro" id="IPR058624">
    <property type="entry name" value="MdtA-like_HH"/>
</dbReference>
<dbReference type="Pfam" id="PF25967">
    <property type="entry name" value="RND-MFP_C"/>
    <property type="match status" value="1"/>
</dbReference>
<evidence type="ECO:0000259" key="7">
    <source>
        <dbReference type="Pfam" id="PF25876"/>
    </source>
</evidence>
<keyword evidence="6" id="KW-0732">Signal</keyword>
<dbReference type="RefSeq" id="WP_007341955.1">
    <property type="nucleotide sequence ID" value="NZ_GL878494.1"/>
</dbReference>
<evidence type="ECO:0000256" key="5">
    <source>
        <dbReference type="SAM" id="MobiDB-lite"/>
    </source>
</evidence>
<keyword evidence="11" id="KW-1185">Reference proteome</keyword>
<dbReference type="Proteomes" id="UP000004105">
    <property type="component" value="Unassembled WGS sequence"/>
</dbReference>
<dbReference type="Gene3D" id="2.40.420.20">
    <property type="match status" value="1"/>
</dbReference>
<dbReference type="InterPro" id="IPR006143">
    <property type="entry name" value="RND_pump_MFP"/>
</dbReference>
<organism evidence="10 11">
    <name type="scientific">Neisseria bacilliformis ATCC BAA-1200</name>
    <dbReference type="NCBI Taxonomy" id="888742"/>
    <lineage>
        <taxon>Bacteria</taxon>
        <taxon>Pseudomonadati</taxon>
        <taxon>Pseudomonadota</taxon>
        <taxon>Betaproteobacteria</taxon>
        <taxon>Neisseriales</taxon>
        <taxon>Neisseriaceae</taxon>
        <taxon>Neisseria</taxon>
    </lineage>
</organism>
<evidence type="ECO:0000313" key="11">
    <source>
        <dbReference type="Proteomes" id="UP000004105"/>
    </source>
</evidence>
<evidence type="ECO:0000256" key="1">
    <source>
        <dbReference type="ARBA" id="ARBA00004196"/>
    </source>
</evidence>
<dbReference type="NCBIfam" id="TIGR01730">
    <property type="entry name" value="RND_mfp"/>
    <property type="match status" value="1"/>
</dbReference>
<dbReference type="PANTHER" id="PTHR30469">
    <property type="entry name" value="MULTIDRUG RESISTANCE PROTEIN MDTA"/>
    <property type="match status" value="1"/>
</dbReference>
<proteinExistence type="inferred from homology"/>
<dbReference type="OrthoDB" id="9806939at2"/>
<feature type="domain" description="Multidrug resistance protein MdtA-like C-terminal permuted SH3" evidence="9">
    <location>
        <begin position="350"/>
        <end position="402"/>
    </location>
</feature>
<feature type="domain" description="Multidrug resistance protein MdtA-like alpha-helical hairpin" evidence="7">
    <location>
        <begin position="103"/>
        <end position="166"/>
    </location>
</feature>
<dbReference type="InterPro" id="IPR058625">
    <property type="entry name" value="MdtA-like_BSH"/>
</dbReference>
<protein>
    <submittedName>
        <fullName evidence="10">Acriflavin resistance protein A</fullName>
    </submittedName>
</protein>
<dbReference type="EMBL" id="AFAY01000020">
    <property type="protein sequence ID" value="EGF11301.1"/>
    <property type="molecule type" value="Genomic_DNA"/>
</dbReference>
<dbReference type="Pfam" id="PF25876">
    <property type="entry name" value="HH_MFP_RND"/>
    <property type="match status" value="1"/>
</dbReference>
<evidence type="ECO:0000259" key="8">
    <source>
        <dbReference type="Pfam" id="PF25917"/>
    </source>
</evidence>
<feature type="region of interest" description="Disordered" evidence="5">
    <location>
        <begin position="236"/>
        <end position="301"/>
    </location>
</feature>
<feature type="signal peptide" evidence="6">
    <location>
        <begin position="1"/>
        <end position="21"/>
    </location>
</feature>